<dbReference type="PROSITE" id="PS50053">
    <property type="entry name" value="UBIQUITIN_2"/>
    <property type="match status" value="1"/>
</dbReference>
<dbReference type="AlphaFoldDB" id="A0A8J8T6Q5"/>
<dbReference type="FunFam" id="3.10.20.90:FF:000160">
    <property type="entry name" value="Polyubiquitin-C"/>
    <property type="match status" value="1"/>
</dbReference>
<gene>
    <name evidence="2" type="ORF">FGO68_gene3317</name>
</gene>
<accession>A0A8J8T6Q5</accession>
<comment type="caution">
    <text evidence="2">The sequence shown here is derived from an EMBL/GenBank/DDBJ whole genome shotgun (WGS) entry which is preliminary data.</text>
</comment>
<proteinExistence type="predicted"/>
<evidence type="ECO:0000313" key="2">
    <source>
        <dbReference type="EMBL" id="TNV84379.1"/>
    </source>
</evidence>
<evidence type="ECO:0000259" key="1">
    <source>
        <dbReference type="PROSITE" id="PS50053"/>
    </source>
</evidence>
<reference evidence="2" key="1">
    <citation type="submission" date="2019-06" db="EMBL/GenBank/DDBJ databases">
        <authorList>
            <person name="Zheng W."/>
        </authorList>
    </citation>
    <scope>NUCLEOTIDE SEQUENCE</scope>
    <source>
        <strain evidence="2">QDHG01</strain>
    </source>
</reference>
<dbReference type="PANTHER" id="PTHR10666">
    <property type="entry name" value="UBIQUITIN"/>
    <property type="match status" value="1"/>
</dbReference>
<dbReference type="InterPro" id="IPR000626">
    <property type="entry name" value="Ubiquitin-like_dom"/>
</dbReference>
<dbReference type="OrthoDB" id="419317at2759"/>
<dbReference type="EMBL" id="RRYP01002837">
    <property type="protein sequence ID" value="TNV84379.1"/>
    <property type="molecule type" value="Genomic_DNA"/>
</dbReference>
<dbReference type="Pfam" id="PF00240">
    <property type="entry name" value="ubiquitin"/>
    <property type="match status" value="1"/>
</dbReference>
<keyword evidence="3" id="KW-1185">Reference proteome</keyword>
<dbReference type="Proteomes" id="UP000785679">
    <property type="component" value="Unassembled WGS sequence"/>
</dbReference>
<dbReference type="PRINTS" id="PR00348">
    <property type="entry name" value="UBIQUITIN"/>
</dbReference>
<dbReference type="SMART" id="SM00213">
    <property type="entry name" value="UBQ"/>
    <property type="match status" value="1"/>
</dbReference>
<protein>
    <recommendedName>
        <fullName evidence="1">Ubiquitin-like domain-containing protein</fullName>
    </recommendedName>
</protein>
<dbReference type="InterPro" id="IPR050158">
    <property type="entry name" value="Ubiquitin_ubiquitin-like"/>
</dbReference>
<dbReference type="Gene3D" id="3.10.20.90">
    <property type="entry name" value="Phosphatidylinositol 3-kinase Catalytic Subunit, Chain A, domain 1"/>
    <property type="match status" value="1"/>
</dbReference>
<dbReference type="SUPFAM" id="SSF54236">
    <property type="entry name" value="Ubiquitin-like"/>
    <property type="match status" value="1"/>
</dbReference>
<name>A0A8J8T6Q5_HALGN</name>
<evidence type="ECO:0000313" key="3">
    <source>
        <dbReference type="Proteomes" id="UP000785679"/>
    </source>
</evidence>
<dbReference type="InterPro" id="IPR029071">
    <property type="entry name" value="Ubiquitin-like_domsf"/>
</dbReference>
<dbReference type="InterPro" id="IPR019956">
    <property type="entry name" value="Ubiquitin_dom"/>
</dbReference>
<sequence>MKDIEKKVMDSIQKDFLEYLSVEEALILDNTGSVIKSLPENLSFATGDKFQYQDILPQESRNPYSLKLTVYDPNTELRSTKYYQFILIDESQANAVSMICAYDQMQYDCSNRKVLSKKYQLLDYSTAMVGYERLVQGLSGEIVIQKVPLVMRAGQTEYEVYVKTLTGKTFTIQTGSNETIEELKAKIEYKEGIPTDSQRIIFADQQLEDYRTLQDYNIKKQNTLTLILRLRGGSATVEILNMETKEQMQVCWDQKMTIFGLKELLKQHCNTDKILLYIDGVLVTDKEDEKLAIKVFKSFKKMASGFAKCMPINYKSVVFCQSAVGSWNAGLLKLLQNANTMIELRAQQTYEGAKWQGDEVLLSVIALQMLKTIFPQNNKEWRLVAGKGVGFVKNKIVGAETIESLMQKVVFKTAF</sequence>
<feature type="domain" description="Ubiquitin-like" evidence="1">
    <location>
        <begin position="158"/>
        <end position="233"/>
    </location>
</feature>
<organism evidence="2 3">
    <name type="scientific">Halteria grandinella</name>
    <dbReference type="NCBI Taxonomy" id="5974"/>
    <lineage>
        <taxon>Eukaryota</taxon>
        <taxon>Sar</taxon>
        <taxon>Alveolata</taxon>
        <taxon>Ciliophora</taxon>
        <taxon>Intramacronucleata</taxon>
        <taxon>Spirotrichea</taxon>
        <taxon>Stichotrichia</taxon>
        <taxon>Sporadotrichida</taxon>
        <taxon>Halteriidae</taxon>
        <taxon>Halteria</taxon>
    </lineage>
</organism>